<dbReference type="Proteomes" id="UP000267798">
    <property type="component" value="Unassembled WGS sequence"/>
</dbReference>
<keyword evidence="5" id="KW-1185">Reference proteome</keyword>
<protein>
    <submittedName>
        <fullName evidence="4">YafY family transcriptional regulator</fullName>
    </submittedName>
</protein>
<name>A0A3A6PJN9_9BACL</name>
<organism evidence="4 5">
    <name type="scientific">Paenibacillus pinisoli</name>
    <dbReference type="NCBI Taxonomy" id="1276110"/>
    <lineage>
        <taxon>Bacteria</taxon>
        <taxon>Bacillati</taxon>
        <taxon>Bacillota</taxon>
        <taxon>Bacilli</taxon>
        <taxon>Bacillales</taxon>
        <taxon>Paenibacillaceae</taxon>
        <taxon>Paenibacillus</taxon>
    </lineage>
</organism>
<dbReference type="InterPro" id="IPR036390">
    <property type="entry name" value="WH_DNA-bd_sf"/>
</dbReference>
<gene>
    <name evidence="4" type="ORF">D3P09_11270</name>
</gene>
<sequence>MSKGKRLMELIVAVNRKRRFTVKELANEFNVSTRTILRDLQELSELGVPLYSEVGPHGGYRLLQERLLPPIAFTEREAAAVFFAVQALRHYSSLPFETETSAALNKFYNYMPEDVRDRIDQMRDRVDFITPARQAQSPHLSILLDAAIRQVVLLVDYASKHKRGKREIQPIGIFTQEGLWYCLAYCFLSQSFRVFRCDRIDSALPSETPPQDLQHIHLGSKEELFRPEGDSVYLYAELSREGVEACEAEPWSVSLLHVRNDSTGRLEGYVASKDIPFFASYFIGLGKKGTVREPKELRTAIRQLLSEMMVHYGDEDEEDAGT</sequence>
<dbReference type="SMART" id="SM00420">
    <property type="entry name" value="HTH_DEOR"/>
    <property type="match status" value="1"/>
</dbReference>
<dbReference type="InterPro" id="IPR001034">
    <property type="entry name" value="DeoR_HTH"/>
</dbReference>
<dbReference type="PANTHER" id="PTHR34580">
    <property type="match status" value="1"/>
</dbReference>
<accession>A0A3A6PJN9</accession>
<feature type="domain" description="HTH deoR-type" evidence="3">
    <location>
        <begin position="3"/>
        <end position="62"/>
    </location>
</feature>
<dbReference type="AlphaFoldDB" id="A0A3A6PJN9"/>
<evidence type="ECO:0000256" key="2">
    <source>
        <dbReference type="ARBA" id="ARBA00023163"/>
    </source>
</evidence>
<comment type="caution">
    <text evidence="4">The sequence shown here is derived from an EMBL/GenBank/DDBJ whole genome shotgun (WGS) entry which is preliminary data.</text>
</comment>
<keyword evidence="1" id="KW-0805">Transcription regulation</keyword>
<dbReference type="InterPro" id="IPR013196">
    <property type="entry name" value="HTH_11"/>
</dbReference>
<dbReference type="InterPro" id="IPR026881">
    <property type="entry name" value="WYL_dom"/>
</dbReference>
<evidence type="ECO:0000313" key="5">
    <source>
        <dbReference type="Proteomes" id="UP000267798"/>
    </source>
</evidence>
<reference evidence="4 5" key="1">
    <citation type="submission" date="2018-09" db="EMBL/GenBank/DDBJ databases">
        <title>Paenibacillus aracenensis nov. sp. isolated from a cave in southern Spain.</title>
        <authorList>
            <person name="Jurado V."/>
            <person name="Gutierrez-Patricio S."/>
            <person name="Gonzalez-Pimentel J.L."/>
            <person name="Miller A.Z."/>
            <person name="Laiz L."/>
            <person name="Saiz-Jimenez C."/>
        </authorList>
    </citation>
    <scope>NUCLEOTIDE SEQUENCE [LARGE SCALE GENOMIC DNA]</scope>
    <source>
        <strain evidence="4 5">JCM 19203</strain>
    </source>
</reference>
<dbReference type="OrthoDB" id="9815009at2"/>
<dbReference type="GO" id="GO:0003700">
    <property type="term" value="F:DNA-binding transcription factor activity"/>
    <property type="evidence" value="ECO:0007669"/>
    <property type="project" value="InterPro"/>
</dbReference>
<evidence type="ECO:0000259" key="3">
    <source>
        <dbReference type="PROSITE" id="PS51000"/>
    </source>
</evidence>
<dbReference type="InterPro" id="IPR051534">
    <property type="entry name" value="CBASS_pafABC_assoc_protein"/>
</dbReference>
<dbReference type="Pfam" id="PF13280">
    <property type="entry name" value="WYL"/>
    <property type="match status" value="1"/>
</dbReference>
<proteinExistence type="predicted"/>
<dbReference type="Pfam" id="PF25583">
    <property type="entry name" value="WCX"/>
    <property type="match status" value="1"/>
</dbReference>
<dbReference type="PROSITE" id="PS52050">
    <property type="entry name" value="WYL"/>
    <property type="match status" value="1"/>
</dbReference>
<dbReference type="PANTHER" id="PTHR34580:SF9">
    <property type="entry name" value="SLL5097 PROTEIN"/>
    <property type="match status" value="1"/>
</dbReference>
<keyword evidence="2" id="KW-0804">Transcription</keyword>
<dbReference type="EMBL" id="QXQB01000002">
    <property type="protein sequence ID" value="RJX39956.1"/>
    <property type="molecule type" value="Genomic_DNA"/>
</dbReference>
<dbReference type="Gene3D" id="1.10.10.10">
    <property type="entry name" value="Winged helix-like DNA-binding domain superfamily/Winged helix DNA-binding domain"/>
    <property type="match status" value="1"/>
</dbReference>
<evidence type="ECO:0000256" key="1">
    <source>
        <dbReference type="ARBA" id="ARBA00023015"/>
    </source>
</evidence>
<dbReference type="PROSITE" id="PS51000">
    <property type="entry name" value="HTH_DEOR_2"/>
    <property type="match status" value="1"/>
</dbReference>
<dbReference type="RefSeq" id="WP_120109829.1">
    <property type="nucleotide sequence ID" value="NZ_QXQB01000002.1"/>
</dbReference>
<evidence type="ECO:0000313" key="4">
    <source>
        <dbReference type="EMBL" id="RJX39956.1"/>
    </source>
</evidence>
<dbReference type="PIRSF" id="PIRSF016838">
    <property type="entry name" value="PafC"/>
    <property type="match status" value="1"/>
</dbReference>
<dbReference type="InterPro" id="IPR036388">
    <property type="entry name" value="WH-like_DNA-bd_sf"/>
</dbReference>
<dbReference type="SUPFAM" id="SSF46785">
    <property type="entry name" value="Winged helix' DNA-binding domain"/>
    <property type="match status" value="1"/>
</dbReference>
<dbReference type="Pfam" id="PF08279">
    <property type="entry name" value="HTH_11"/>
    <property type="match status" value="1"/>
</dbReference>
<dbReference type="InterPro" id="IPR057727">
    <property type="entry name" value="WCX_dom"/>
</dbReference>
<dbReference type="InterPro" id="IPR028349">
    <property type="entry name" value="PafC-like"/>
</dbReference>